<feature type="transmembrane region" description="Helical" evidence="1">
    <location>
        <begin position="235"/>
        <end position="259"/>
    </location>
</feature>
<gene>
    <name evidence="2" type="ORF">AAF712_016381</name>
</gene>
<keyword evidence="1" id="KW-0812">Transmembrane</keyword>
<keyword evidence="1" id="KW-1133">Transmembrane helix</keyword>
<protein>
    <submittedName>
        <fullName evidence="2">Uncharacterized protein</fullName>
    </submittedName>
</protein>
<organism evidence="2 3">
    <name type="scientific">Marasmius tenuissimus</name>
    <dbReference type="NCBI Taxonomy" id="585030"/>
    <lineage>
        <taxon>Eukaryota</taxon>
        <taxon>Fungi</taxon>
        <taxon>Dikarya</taxon>
        <taxon>Basidiomycota</taxon>
        <taxon>Agaricomycotina</taxon>
        <taxon>Agaricomycetes</taxon>
        <taxon>Agaricomycetidae</taxon>
        <taxon>Agaricales</taxon>
        <taxon>Marasmiineae</taxon>
        <taxon>Marasmiaceae</taxon>
        <taxon>Marasmius</taxon>
    </lineage>
</organism>
<feature type="non-terminal residue" evidence="2">
    <location>
        <position position="861"/>
    </location>
</feature>
<feature type="transmembrane region" description="Helical" evidence="1">
    <location>
        <begin position="266"/>
        <end position="288"/>
    </location>
</feature>
<name>A0ABR2Z894_9AGAR</name>
<evidence type="ECO:0000313" key="2">
    <source>
        <dbReference type="EMBL" id="KAL0057003.1"/>
    </source>
</evidence>
<dbReference type="Proteomes" id="UP001437256">
    <property type="component" value="Unassembled WGS sequence"/>
</dbReference>
<keyword evidence="3" id="KW-1185">Reference proteome</keyword>
<evidence type="ECO:0000313" key="3">
    <source>
        <dbReference type="Proteomes" id="UP001437256"/>
    </source>
</evidence>
<keyword evidence="1" id="KW-0472">Membrane</keyword>
<proteinExistence type="predicted"/>
<dbReference type="EMBL" id="JBBXMP010000758">
    <property type="protein sequence ID" value="KAL0057003.1"/>
    <property type="molecule type" value="Genomic_DNA"/>
</dbReference>
<accession>A0ABR2Z894</accession>
<sequence length="861" mass="96945">MSDELTFVEYISDGIQDVSSFLPLLGTEQCDKHVGAALENGYIYAAAAPLSIFGSLGIVKTAFTTIFATTTKPFSGGSWLHDVGFAASGSATSMAMLAKGTKRYGAEVNLQRLLKEQNLEDPDLVSDIEWFGWRDTYVGADGVDIAGLALQLRIHRITRASLLLMQARHRYPLTLEEAIEDSDALLEVRLRKLDKELRAKLSQDPEKRREEFEEGQLRADRDKVTKLLYIDLSLLFFHSLLVVGICLIIAGYIGCFSLVSRSDAKGAPFVWVGLETFLCFVRFLLWGWNPSWDEGNTGLVMRLQMLGNRPGPPPNVHSLSEKEPSYFPESSGRPMINPSTPLIFPLVTTPHHLSQLTTNRLTGVNSWYKEERESFIADAADSFLAAATPYIGPLRRLQLENVSLFYAIVPEVDETSTRKLFCVTARRNDSEWASVSLLINGTGNSYTIYSSHSRNLSGTHALLVTLDNKIMDDPLESTAVMDPRTLGLIIEHSYYLFVTLLTPNDSPHLDLMWTVNFPLNLSSRRRETPAALTKFDEEYMRLRQICDLKHDYCFKRGSLLFITFDTIPAKASRSAMLECVIMFESIILEAHLCIMEHRFVESMGLSPAASRPLVLEWIRKMEARISMQKETCRRRHSSWGHGTLFKFDQTWDTLMRELRSLRQLPSNSTVLQTWQELIDAIVGTSKPPSASLLLETSPFTSLILLTSRLLPIFQDSEGAPTRVYKDAIDLVRSTLRRLQGGKPDRSFGRMELFPPGSPEFSPPYTRVYKPSDLTVKTLSEQLDSVRMLELELVPSDVLHLLDSLPQSLPSLTSLVIRDRVRSLPSEPNFLTQTLPSILRKHQNIVSLQLGEGERIDKEATD</sequence>
<reference evidence="2 3" key="1">
    <citation type="submission" date="2024-05" db="EMBL/GenBank/DDBJ databases">
        <title>A draft genome resource for the thread blight pathogen Marasmius tenuissimus strain MS-2.</title>
        <authorList>
            <person name="Yulfo-Soto G.E."/>
            <person name="Baruah I.K."/>
            <person name="Amoako-Attah I."/>
            <person name="Bukari Y."/>
            <person name="Meinhardt L.W."/>
            <person name="Bailey B.A."/>
            <person name="Cohen S.P."/>
        </authorList>
    </citation>
    <scope>NUCLEOTIDE SEQUENCE [LARGE SCALE GENOMIC DNA]</scope>
    <source>
        <strain evidence="2 3">MS-2</strain>
    </source>
</reference>
<comment type="caution">
    <text evidence="2">The sequence shown here is derived from an EMBL/GenBank/DDBJ whole genome shotgun (WGS) entry which is preliminary data.</text>
</comment>
<evidence type="ECO:0000256" key="1">
    <source>
        <dbReference type="SAM" id="Phobius"/>
    </source>
</evidence>